<protein>
    <submittedName>
        <fullName evidence="2">PB1 domain-containing protein</fullName>
    </submittedName>
</protein>
<name>A0A1Q3B9G2_CEPFO</name>
<dbReference type="Gene3D" id="3.10.20.90">
    <property type="entry name" value="Phosphatidylinositol 3-kinase Catalytic Subunit, Chain A, domain 1"/>
    <property type="match status" value="1"/>
</dbReference>
<evidence type="ECO:0000313" key="3">
    <source>
        <dbReference type="Proteomes" id="UP000187406"/>
    </source>
</evidence>
<evidence type="ECO:0000313" key="2">
    <source>
        <dbReference type="EMBL" id="GAV64610.1"/>
    </source>
</evidence>
<feature type="domain" description="PB1" evidence="1">
    <location>
        <begin position="28"/>
        <end position="112"/>
    </location>
</feature>
<evidence type="ECO:0000259" key="1">
    <source>
        <dbReference type="SMART" id="SM00666"/>
    </source>
</evidence>
<dbReference type="STRING" id="3775.A0A1Q3B9G2"/>
<dbReference type="SUPFAM" id="SSF54277">
    <property type="entry name" value="CAD &amp; PB1 domains"/>
    <property type="match status" value="1"/>
</dbReference>
<dbReference type="InParanoid" id="A0A1Q3B9G2"/>
<sequence>MVRKLEAKRSEHSLKLLCSYGGKILLRFTDGKLRYVGGHNRVLSVDRSISFTELMVKLGEFCGYSVTLRCQLPNGDLETLISIKSDEELANLIELYDDVSPGSQIRAVLSPPTLLKQISPPPSTNQSLNFSPTKHSFTDYPTAYRFLYRSSSPPIRDQRKLGRACCPHHHYQGNPRISYCDHPHCSYWN</sequence>
<dbReference type="CDD" id="cd06410">
    <property type="entry name" value="PB1_UP2"/>
    <property type="match status" value="1"/>
</dbReference>
<organism evidence="2 3">
    <name type="scientific">Cephalotus follicularis</name>
    <name type="common">Albany pitcher plant</name>
    <dbReference type="NCBI Taxonomy" id="3775"/>
    <lineage>
        <taxon>Eukaryota</taxon>
        <taxon>Viridiplantae</taxon>
        <taxon>Streptophyta</taxon>
        <taxon>Embryophyta</taxon>
        <taxon>Tracheophyta</taxon>
        <taxon>Spermatophyta</taxon>
        <taxon>Magnoliopsida</taxon>
        <taxon>eudicotyledons</taxon>
        <taxon>Gunneridae</taxon>
        <taxon>Pentapetalae</taxon>
        <taxon>rosids</taxon>
        <taxon>fabids</taxon>
        <taxon>Oxalidales</taxon>
        <taxon>Cephalotaceae</taxon>
        <taxon>Cephalotus</taxon>
    </lineage>
</organism>
<dbReference type="Pfam" id="PF00564">
    <property type="entry name" value="PB1"/>
    <property type="match status" value="1"/>
</dbReference>
<dbReference type="AlphaFoldDB" id="A0A1Q3B9G2"/>
<gene>
    <name evidence="2" type="ORF">CFOL_v3_08128</name>
</gene>
<dbReference type="OrthoDB" id="1914296at2759"/>
<dbReference type="SMART" id="SM00666">
    <property type="entry name" value="PB1"/>
    <property type="match status" value="1"/>
</dbReference>
<dbReference type="Proteomes" id="UP000187406">
    <property type="component" value="Unassembled WGS sequence"/>
</dbReference>
<comment type="caution">
    <text evidence="2">The sequence shown here is derived from an EMBL/GenBank/DDBJ whole genome shotgun (WGS) entry which is preliminary data.</text>
</comment>
<dbReference type="PANTHER" id="PTHR31066:SF66">
    <property type="entry name" value="PB1 DOMAIN-CONTAINING PROTEIN"/>
    <property type="match status" value="1"/>
</dbReference>
<accession>A0A1Q3B9G2</accession>
<dbReference type="FunCoup" id="A0A1Q3B9G2">
    <property type="interactions" value="180"/>
</dbReference>
<dbReference type="InterPro" id="IPR000270">
    <property type="entry name" value="PB1_dom"/>
</dbReference>
<proteinExistence type="predicted"/>
<dbReference type="PANTHER" id="PTHR31066">
    <property type="entry name" value="OS05G0427100 PROTEIN-RELATED"/>
    <property type="match status" value="1"/>
</dbReference>
<reference evidence="3" key="1">
    <citation type="submission" date="2016-04" db="EMBL/GenBank/DDBJ databases">
        <title>Cephalotus genome sequencing.</title>
        <authorList>
            <person name="Fukushima K."/>
            <person name="Hasebe M."/>
            <person name="Fang X."/>
        </authorList>
    </citation>
    <scope>NUCLEOTIDE SEQUENCE [LARGE SCALE GENOMIC DNA]</scope>
    <source>
        <strain evidence="3">cv. St1</strain>
    </source>
</reference>
<dbReference type="InterPro" id="IPR053198">
    <property type="entry name" value="Gynoecium_Dev_Regulator"/>
</dbReference>
<dbReference type="EMBL" id="BDDD01000358">
    <property type="protein sequence ID" value="GAV64610.1"/>
    <property type="molecule type" value="Genomic_DNA"/>
</dbReference>
<keyword evidence="3" id="KW-1185">Reference proteome</keyword>